<gene>
    <name evidence="8" type="ORF">Clacol_002489</name>
</gene>
<evidence type="ECO:0000256" key="2">
    <source>
        <dbReference type="ARBA" id="ARBA00005616"/>
    </source>
</evidence>
<dbReference type="Gene3D" id="2.130.10.10">
    <property type="entry name" value="YVTN repeat-like/Quinoprotein amine dehydrogenase"/>
    <property type="match status" value="2"/>
</dbReference>
<dbReference type="GO" id="GO:0003682">
    <property type="term" value="F:chromatin binding"/>
    <property type="evidence" value="ECO:0007669"/>
    <property type="project" value="TreeGrafter"/>
</dbReference>
<keyword evidence="9" id="KW-1185">Reference proteome</keyword>
<evidence type="ECO:0000256" key="4">
    <source>
        <dbReference type="ARBA" id="ARBA00022574"/>
    </source>
</evidence>
<keyword evidence="6" id="KW-0539">Nucleus</keyword>
<feature type="repeat" description="WD" evidence="7">
    <location>
        <begin position="92"/>
        <end position="127"/>
    </location>
</feature>
<dbReference type="PANTHER" id="PTHR19861">
    <property type="entry name" value="WD40 REPEAT PROTEIN SWD2"/>
    <property type="match status" value="1"/>
</dbReference>
<reference evidence="8" key="1">
    <citation type="submission" date="2021-10" db="EMBL/GenBank/DDBJ databases">
        <title>De novo Genome Assembly of Clathrus columnatus (Basidiomycota, Fungi) Using Illumina and Nanopore Sequence Data.</title>
        <authorList>
            <person name="Ogiso-Tanaka E."/>
            <person name="Itagaki H."/>
            <person name="Hosoya T."/>
            <person name="Hosaka K."/>
        </authorList>
    </citation>
    <scope>NUCLEOTIDE SEQUENCE</scope>
    <source>
        <strain evidence="8">MO-923</strain>
    </source>
</reference>
<evidence type="ECO:0000313" key="9">
    <source>
        <dbReference type="Proteomes" id="UP001050691"/>
    </source>
</evidence>
<organism evidence="8 9">
    <name type="scientific">Clathrus columnatus</name>
    <dbReference type="NCBI Taxonomy" id="1419009"/>
    <lineage>
        <taxon>Eukaryota</taxon>
        <taxon>Fungi</taxon>
        <taxon>Dikarya</taxon>
        <taxon>Basidiomycota</taxon>
        <taxon>Agaricomycotina</taxon>
        <taxon>Agaricomycetes</taxon>
        <taxon>Phallomycetidae</taxon>
        <taxon>Phallales</taxon>
        <taxon>Clathraceae</taxon>
        <taxon>Clathrus</taxon>
    </lineage>
</organism>
<dbReference type="PRINTS" id="PR00320">
    <property type="entry name" value="GPROTEINBRPT"/>
</dbReference>
<dbReference type="SMART" id="SM00320">
    <property type="entry name" value="WD40"/>
    <property type="match status" value="4"/>
</dbReference>
<comment type="subcellular location">
    <subcellularLocation>
        <location evidence="1">Nucleus</location>
    </subcellularLocation>
</comment>
<dbReference type="GO" id="GO:0006353">
    <property type="term" value="P:DNA-templated transcription termination"/>
    <property type="evidence" value="ECO:0007669"/>
    <property type="project" value="UniProtKB-KW"/>
</dbReference>
<evidence type="ECO:0000256" key="7">
    <source>
        <dbReference type="PROSITE-ProRule" id="PRU00221"/>
    </source>
</evidence>
<dbReference type="PROSITE" id="PS50082">
    <property type="entry name" value="WD_REPEATS_2"/>
    <property type="match status" value="3"/>
</dbReference>
<dbReference type="PROSITE" id="PS50294">
    <property type="entry name" value="WD_REPEATS_REGION"/>
    <property type="match status" value="1"/>
</dbReference>
<proteinExistence type="inferred from homology"/>
<dbReference type="InterPro" id="IPR037867">
    <property type="entry name" value="Swd2/WDR82"/>
</dbReference>
<dbReference type="InterPro" id="IPR020472">
    <property type="entry name" value="WD40_PAC1"/>
</dbReference>
<dbReference type="Proteomes" id="UP001050691">
    <property type="component" value="Unassembled WGS sequence"/>
</dbReference>
<evidence type="ECO:0000256" key="5">
    <source>
        <dbReference type="ARBA" id="ARBA00022737"/>
    </source>
</evidence>
<dbReference type="InterPro" id="IPR001680">
    <property type="entry name" value="WD40_rpt"/>
</dbReference>
<keyword evidence="3" id="KW-0804">Transcription</keyword>
<evidence type="ECO:0000313" key="8">
    <source>
        <dbReference type="EMBL" id="GJJ08279.1"/>
    </source>
</evidence>
<feature type="repeat" description="WD" evidence="7">
    <location>
        <begin position="52"/>
        <end position="86"/>
    </location>
</feature>
<protein>
    <recommendedName>
        <fullName evidence="10">WD40 repeat-like protein</fullName>
    </recommendedName>
</protein>
<accession>A0AAV5A0Z3</accession>
<evidence type="ECO:0000256" key="1">
    <source>
        <dbReference type="ARBA" id="ARBA00004123"/>
    </source>
</evidence>
<dbReference type="InterPro" id="IPR036322">
    <property type="entry name" value="WD40_repeat_dom_sf"/>
</dbReference>
<dbReference type="PANTHER" id="PTHR19861:SF0">
    <property type="entry name" value="WD REPEAT-CONTAINING PROTEIN 82"/>
    <property type="match status" value="1"/>
</dbReference>
<dbReference type="AlphaFoldDB" id="A0AAV5A0Z3"/>
<evidence type="ECO:0000256" key="3">
    <source>
        <dbReference type="ARBA" id="ARBA00022472"/>
    </source>
</evidence>
<keyword evidence="3" id="KW-0805">Transcription regulation</keyword>
<dbReference type="InterPro" id="IPR015943">
    <property type="entry name" value="WD40/YVTN_repeat-like_dom_sf"/>
</dbReference>
<sequence>MSVITNNAMPQSITLTSELMGKFKPAKIFKNAVDQAPPSNSQVRPTSPPRHITSIAFDDRGETLITAGEDETFRLYNCKTGKSQEKVSFFALRTTVARVVSLEVSPVDDGFMSGSLDGTIRLWDLRTPHCRGLLNLPSPSTPLVAYDNSGVVFAVGLNHFCRILLYDMANFDKDPFLTIHLDDPTLAKITFPPRVPFMTTLAFSSNGKFILVGTSTNAHYIIDSFEGILIAKLIGHVGLERGKVGREINPQPSKGISGNEVSWTPDSKFIAGGSQDGKILVWDCSGFMNENGDARQVKKGQDPLIIPPTHTLEGHPGPSRCVQFNPRWAMLASAGAEMAFWLPDQSNDVEESKIDGKKKAVP</sequence>
<keyword evidence="4 7" id="KW-0853">WD repeat</keyword>
<keyword evidence="3" id="KW-0806">Transcription termination</keyword>
<name>A0AAV5A0Z3_9AGAM</name>
<feature type="repeat" description="WD" evidence="7">
    <location>
        <begin position="261"/>
        <end position="283"/>
    </location>
</feature>
<comment type="caution">
    <text evidence="8">The sequence shown here is derived from an EMBL/GenBank/DDBJ whole genome shotgun (WGS) entry which is preliminary data.</text>
</comment>
<dbReference type="GO" id="GO:0048188">
    <property type="term" value="C:Set1C/COMPASS complex"/>
    <property type="evidence" value="ECO:0007669"/>
    <property type="project" value="TreeGrafter"/>
</dbReference>
<dbReference type="EMBL" id="BPWL01000003">
    <property type="protein sequence ID" value="GJJ08279.1"/>
    <property type="molecule type" value="Genomic_DNA"/>
</dbReference>
<evidence type="ECO:0008006" key="10">
    <source>
        <dbReference type="Google" id="ProtNLM"/>
    </source>
</evidence>
<keyword evidence="5" id="KW-0677">Repeat</keyword>
<comment type="similarity">
    <text evidence="2">Belongs to the WD repeat SWD2 family.</text>
</comment>
<evidence type="ECO:0000256" key="6">
    <source>
        <dbReference type="ARBA" id="ARBA00023242"/>
    </source>
</evidence>
<dbReference type="Pfam" id="PF00400">
    <property type="entry name" value="WD40"/>
    <property type="match status" value="3"/>
</dbReference>
<dbReference type="SUPFAM" id="SSF50978">
    <property type="entry name" value="WD40 repeat-like"/>
    <property type="match status" value="1"/>
</dbReference>